<dbReference type="Pfam" id="PF13579">
    <property type="entry name" value="Glyco_trans_4_4"/>
    <property type="match status" value="1"/>
</dbReference>
<evidence type="ECO:0000256" key="2">
    <source>
        <dbReference type="ARBA" id="ARBA00022676"/>
    </source>
</evidence>
<dbReference type="Pfam" id="PF13692">
    <property type="entry name" value="Glyco_trans_1_4"/>
    <property type="match status" value="1"/>
</dbReference>
<evidence type="ECO:0000256" key="3">
    <source>
        <dbReference type="ARBA" id="ARBA00022679"/>
    </source>
</evidence>
<evidence type="ECO:0000259" key="4">
    <source>
        <dbReference type="Pfam" id="PF13579"/>
    </source>
</evidence>
<dbReference type="CDD" id="cd03794">
    <property type="entry name" value="GT4_WbuB-like"/>
    <property type="match status" value="1"/>
</dbReference>
<name>A0AAU6SDY8_9MICO</name>
<dbReference type="InterPro" id="IPR028098">
    <property type="entry name" value="Glyco_trans_4-like_N"/>
</dbReference>
<dbReference type="SUPFAM" id="SSF53756">
    <property type="entry name" value="UDP-Glycosyltransferase/glycogen phosphorylase"/>
    <property type="match status" value="1"/>
</dbReference>
<dbReference type="GO" id="GO:1901137">
    <property type="term" value="P:carbohydrate derivative biosynthetic process"/>
    <property type="evidence" value="ECO:0007669"/>
    <property type="project" value="UniProtKB-ARBA"/>
</dbReference>
<evidence type="ECO:0000313" key="5">
    <source>
        <dbReference type="EMBL" id="WZO35084.1"/>
    </source>
</evidence>
<accession>A0AAU6SDY8</accession>
<dbReference type="EMBL" id="CP151632">
    <property type="protein sequence ID" value="WZO35084.1"/>
    <property type="molecule type" value="Genomic_DNA"/>
</dbReference>
<sequence length="422" mass="45136">MLFVGINYAPEPTGIAPYTEGMACALAARGWRVRVITTHPHYPWWKVQDGYGGWTRTETRDLVDVTRLRHYVPRRHTMLHRALSELTFGLRATFAGWHRPDAVVLVSPAMISSRLAAVRAALTGVPTIVWVQDIYTLGARETGAVSHGAAGIAALERGLVNSADRVVAIHDRFRRVLQEDLSVATPVDVVRNWSHVRTDGAGRDSMLRRELGWADDDVVVLHAGNIGAKQGLDNVVHASLEAARRGSHVKFVLLGDGNQRHALEAMASCSRLQFLDPLPDGAFERALASADFLLVNERPGVTEMAVPSKLTTYFATGLPVIAAVDPSSITHDEVSAAGAGPCVPAGDPGALVDAAERLAADPVAARAFGRAAQSYRDAHLGVDAAVASFEATIQAAMVSGRRASAGALAGSRSRGHRPVLHH</sequence>
<dbReference type="PANTHER" id="PTHR45947:SF3">
    <property type="entry name" value="SULFOQUINOVOSYL TRANSFERASE SQD2"/>
    <property type="match status" value="1"/>
</dbReference>
<dbReference type="Gene3D" id="3.40.50.2000">
    <property type="entry name" value="Glycogen Phosphorylase B"/>
    <property type="match status" value="2"/>
</dbReference>
<dbReference type="AlphaFoldDB" id="A0AAU6SDY8"/>
<keyword evidence="2 5" id="KW-0328">Glycosyltransferase</keyword>
<proteinExistence type="predicted"/>
<keyword evidence="3 5" id="KW-0808">Transferase</keyword>
<organism evidence="5">
    <name type="scientific">Microbacterium sp. LWS13-1.2</name>
    <dbReference type="NCBI Taxonomy" id="3135264"/>
    <lineage>
        <taxon>Bacteria</taxon>
        <taxon>Bacillati</taxon>
        <taxon>Actinomycetota</taxon>
        <taxon>Actinomycetes</taxon>
        <taxon>Micrococcales</taxon>
        <taxon>Microbacteriaceae</taxon>
        <taxon>Microbacterium</taxon>
    </lineage>
</organism>
<evidence type="ECO:0000256" key="1">
    <source>
        <dbReference type="ARBA" id="ARBA00021292"/>
    </source>
</evidence>
<dbReference type="PANTHER" id="PTHR45947">
    <property type="entry name" value="SULFOQUINOVOSYL TRANSFERASE SQD2"/>
    <property type="match status" value="1"/>
</dbReference>
<reference evidence="5" key="1">
    <citation type="submission" date="2024-04" db="EMBL/GenBank/DDBJ databases">
        <authorList>
            <person name="Roder T."/>
            <person name="Oberhansli S."/>
            <person name="Kreuzer M."/>
        </authorList>
    </citation>
    <scope>NUCLEOTIDE SEQUENCE</scope>
    <source>
        <strain evidence="5">LWS13-1.2</strain>
    </source>
</reference>
<protein>
    <recommendedName>
        <fullName evidence="1">D-inositol 3-phosphate glycosyltransferase</fullName>
    </recommendedName>
</protein>
<dbReference type="RefSeq" id="WP_349425920.1">
    <property type="nucleotide sequence ID" value="NZ_CP151632.1"/>
</dbReference>
<dbReference type="GO" id="GO:0016758">
    <property type="term" value="F:hexosyltransferase activity"/>
    <property type="evidence" value="ECO:0007669"/>
    <property type="project" value="TreeGrafter"/>
</dbReference>
<feature type="domain" description="Glycosyltransferase subfamily 4-like N-terminal" evidence="4">
    <location>
        <begin position="13"/>
        <end position="193"/>
    </location>
</feature>
<gene>
    <name evidence="5" type="ORF">MRBLWS13_002762</name>
</gene>
<dbReference type="InterPro" id="IPR050194">
    <property type="entry name" value="Glycosyltransferase_grp1"/>
</dbReference>